<evidence type="ECO:0000256" key="2">
    <source>
        <dbReference type="ARBA" id="ARBA00022723"/>
    </source>
</evidence>
<keyword evidence="2" id="KW-0479">Metal-binding</keyword>
<gene>
    <name evidence="6" type="ORF">GCM10010915_29370</name>
</gene>
<keyword evidence="3" id="KW-0408">Iron</keyword>
<feature type="domain" description="Rieske" evidence="5">
    <location>
        <begin position="411"/>
        <end position="504"/>
    </location>
</feature>
<dbReference type="RefSeq" id="WP_188713166.1">
    <property type="nucleotide sequence ID" value="NZ_BMHO01000003.1"/>
</dbReference>
<evidence type="ECO:0000256" key="4">
    <source>
        <dbReference type="ARBA" id="ARBA00023014"/>
    </source>
</evidence>
<dbReference type="PROSITE" id="PS51296">
    <property type="entry name" value="RIESKE"/>
    <property type="match status" value="1"/>
</dbReference>
<name>A0A917DL17_9MICO</name>
<evidence type="ECO:0000256" key="1">
    <source>
        <dbReference type="ARBA" id="ARBA00022714"/>
    </source>
</evidence>
<dbReference type="PANTHER" id="PTHR13847">
    <property type="entry name" value="SARCOSINE DEHYDROGENASE-RELATED"/>
    <property type="match status" value="1"/>
</dbReference>
<dbReference type="GO" id="GO:0004497">
    <property type="term" value="F:monooxygenase activity"/>
    <property type="evidence" value="ECO:0007669"/>
    <property type="project" value="UniProtKB-ARBA"/>
</dbReference>
<evidence type="ECO:0000313" key="7">
    <source>
        <dbReference type="Proteomes" id="UP000633205"/>
    </source>
</evidence>
<dbReference type="Pfam" id="PF00355">
    <property type="entry name" value="Rieske"/>
    <property type="match status" value="1"/>
</dbReference>
<dbReference type="GO" id="GO:0016705">
    <property type="term" value="F:oxidoreductase activity, acting on paired donors, with incorporation or reduction of molecular oxygen"/>
    <property type="evidence" value="ECO:0007669"/>
    <property type="project" value="UniProtKB-ARBA"/>
</dbReference>
<dbReference type="EMBL" id="BMHO01000003">
    <property type="protein sequence ID" value="GGD46239.1"/>
    <property type="molecule type" value="Genomic_DNA"/>
</dbReference>
<dbReference type="Gene3D" id="3.30.9.10">
    <property type="entry name" value="D-Amino Acid Oxidase, subunit A, domain 2"/>
    <property type="match status" value="1"/>
</dbReference>
<dbReference type="Gene3D" id="3.50.50.60">
    <property type="entry name" value="FAD/NAD(P)-binding domain"/>
    <property type="match status" value="1"/>
</dbReference>
<dbReference type="GO" id="GO:0051537">
    <property type="term" value="F:2 iron, 2 sulfur cluster binding"/>
    <property type="evidence" value="ECO:0007669"/>
    <property type="project" value="UniProtKB-KW"/>
</dbReference>
<dbReference type="GO" id="GO:0046872">
    <property type="term" value="F:metal ion binding"/>
    <property type="evidence" value="ECO:0007669"/>
    <property type="project" value="UniProtKB-KW"/>
</dbReference>
<evidence type="ECO:0000256" key="3">
    <source>
        <dbReference type="ARBA" id="ARBA00023004"/>
    </source>
</evidence>
<keyword evidence="4" id="KW-0411">Iron-sulfur</keyword>
<comment type="caution">
    <text evidence="6">The sequence shown here is derived from an EMBL/GenBank/DDBJ whole genome shotgun (WGS) entry which is preliminary data.</text>
</comment>
<evidence type="ECO:0000259" key="5">
    <source>
        <dbReference type="PROSITE" id="PS51296"/>
    </source>
</evidence>
<keyword evidence="7" id="KW-1185">Reference proteome</keyword>
<reference evidence="6" key="2">
    <citation type="submission" date="2020-09" db="EMBL/GenBank/DDBJ databases">
        <authorList>
            <person name="Sun Q."/>
            <person name="Zhou Y."/>
        </authorList>
    </citation>
    <scope>NUCLEOTIDE SEQUENCE</scope>
    <source>
        <strain evidence="6">CGMCC 1.15152</strain>
    </source>
</reference>
<dbReference type="Gene3D" id="2.102.10.10">
    <property type="entry name" value="Rieske [2Fe-2S] iron-sulphur domain"/>
    <property type="match status" value="1"/>
</dbReference>
<dbReference type="AlphaFoldDB" id="A0A917DL17"/>
<dbReference type="InterPro" id="IPR036188">
    <property type="entry name" value="FAD/NAD-bd_sf"/>
</dbReference>
<dbReference type="Pfam" id="PF01266">
    <property type="entry name" value="DAO"/>
    <property type="match status" value="1"/>
</dbReference>
<protein>
    <submittedName>
        <fullName evidence="6">FAD-dependent oxidoreductase</fullName>
    </submittedName>
</protein>
<dbReference type="SUPFAM" id="SSF51905">
    <property type="entry name" value="FAD/NAD(P)-binding domain"/>
    <property type="match status" value="1"/>
</dbReference>
<dbReference type="SUPFAM" id="SSF50022">
    <property type="entry name" value="ISP domain"/>
    <property type="match status" value="1"/>
</dbReference>
<dbReference type="InterPro" id="IPR006076">
    <property type="entry name" value="FAD-dep_OxRdtase"/>
</dbReference>
<sequence>MASLWQLTAPRIPTDEWRAVPGTVDAIVVGAGLTGLVTAVLLARAGVQTVVLEAREIGAATTGNTTGKLSILQGDVFSEIRQHSGEDVLHAYAQANLEGQAWLLRELERMGVAFDRRPAVTYAAADADDVDTQLATLEAERTAMEAAGIEVVPDATTEDPLAAVGAVRLGDQAQLQPMAVLAGLTDELRERGGRIVTGCRVRDVQESGEGVSVVSDRGTIAAARCVLATGFPILDRGLFFAKLDPSRSYAVAYRLPHESPPRDMYLSLGRSGRSLRTATGANGEELLVVGGGPHVTGRSPDTARALGGIDAWTAERFSSPERVAWWGAQDYRTHWRLPFAGALPRGGGRIYTATGYNKWGMTNAVAAGLTIAADMLGGHLEWAHTLRERALRIPAVKAAVGANAEVGRRVIVDWASSEAGTGGGDDEPAEGDGIVVREGASPIAISRVDGSICRLSAVCPHLGGIVTWNRAERSWDCPLHASRFSATGERLEGPAVDDLASAPV</sequence>
<dbReference type="InterPro" id="IPR036922">
    <property type="entry name" value="Rieske_2Fe-2S_sf"/>
</dbReference>
<accession>A0A917DL17</accession>
<dbReference type="PANTHER" id="PTHR13847:SF274">
    <property type="entry name" value="RIESKE 2FE-2S IRON-SULFUR PROTEIN YHFW-RELATED"/>
    <property type="match status" value="1"/>
</dbReference>
<proteinExistence type="predicted"/>
<reference evidence="6" key="1">
    <citation type="journal article" date="2014" name="Int. J. Syst. Evol. Microbiol.">
        <title>Complete genome sequence of Corynebacterium casei LMG S-19264T (=DSM 44701T), isolated from a smear-ripened cheese.</title>
        <authorList>
            <consortium name="US DOE Joint Genome Institute (JGI-PGF)"/>
            <person name="Walter F."/>
            <person name="Albersmeier A."/>
            <person name="Kalinowski J."/>
            <person name="Ruckert C."/>
        </authorList>
    </citation>
    <scope>NUCLEOTIDE SEQUENCE</scope>
    <source>
        <strain evidence="6">CGMCC 1.15152</strain>
    </source>
</reference>
<dbReference type="InterPro" id="IPR017941">
    <property type="entry name" value="Rieske_2Fe-2S"/>
</dbReference>
<dbReference type="GO" id="GO:0005737">
    <property type="term" value="C:cytoplasm"/>
    <property type="evidence" value="ECO:0007669"/>
    <property type="project" value="TreeGrafter"/>
</dbReference>
<dbReference type="Proteomes" id="UP000633205">
    <property type="component" value="Unassembled WGS sequence"/>
</dbReference>
<keyword evidence="1" id="KW-0001">2Fe-2S</keyword>
<organism evidence="6 7">
    <name type="scientific">Microbacterium faecale</name>
    <dbReference type="NCBI Taxonomy" id="1804630"/>
    <lineage>
        <taxon>Bacteria</taxon>
        <taxon>Bacillati</taxon>
        <taxon>Actinomycetota</taxon>
        <taxon>Actinomycetes</taxon>
        <taxon>Micrococcales</taxon>
        <taxon>Microbacteriaceae</taxon>
        <taxon>Microbacterium</taxon>
    </lineage>
</organism>
<evidence type="ECO:0000313" key="6">
    <source>
        <dbReference type="EMBL" id="GGD46239.1"/>
    </source>
</evidence>